<name>A0A2G9UZJ9_TELCI</name>
<dbReference type="Proteomes" id="UP000230423">
    <property type="component" value="Unassembled WGS sequence"/>
</dbReference>
<dbReference type="SUPFAM" id="SSF51445">
    <property type="entry name" value="(Trans)glycosidases"/>
    <property type="match status" value="1"/>
</dbReference>
<dbReference type="OrthoDB" id="1334205at2759"/>
<dbReference type="InterPro" id="IPR017853">
    <property type="entry name" value="GH"/>
</dbReference>
<evidence type="ECO:0000256" key="1">
    <source>
        <dbReference type="ARBA" id="ARBA00007806"/>
    </source>
</evidence>
<evidence type="ECO:0000259" key="3">
    <source>
        <dbReference type="Pfam" id="PF01055"/>
    </source>
</evidence>
<dbReference type="EMBL" id="KZ345198">
    <property type="protein sequence ID" value="PIO74950.1"/>
    <property type="molecule type" value="Genomic_DNA"/>
</dbReference>
<keyword evidence="2" id="KW-0326">Glycosidase</keyword>
<organism evidence="4 5">
    <name type="scientific">Teladorsagia circumcincta</name>
    <name type="common">Brown stomach worm</name>
    <name type="synonym">Ostertagia circumcincta</name>
    <dbReference type="NCBI Taxonomy" id="45464"/>
    <lineage>
        <taxon>Eukaryota</taxon>
        <taxon>Metazoa</taxon>
        <taxon>Ecdysozoa</taxon>
        <taxon>Nematoda</taxon>
        <taxon>Chromadorea</taxon>
        <taxon>Rhabditida</taxon>
        <taxon>Rhabditina</taxon>
        <taxon>Rhabditomorpha</taxon>
        <taxon>Strongyloidea</taxon>
        <taxon>Trichostrongylidae</taxon>
        <taxon>Teladorsagia</taxon>
    </lineage>
</organism>
<gene>
    <name evidence="4" type="ORF">TELCIR_03029</name>
</gene>
<keyword evidence="5" id="KW-1185">Reference proteome</keyword>
<dbReference type="Gene3D" id="3.20.20.80">
    <property type="entry name" value="Glycosidases"/>
    <property type="match status" value="1"/>
</dbReference>
<dbReference type="GO" id="GO:0005975">
    <property type="term" value="P:carbohydrate metabolic process"/>
    <property type="evidence" value="ECO:0007669"/>
    <property type="project" value="InterPro"/>
</dbReference>
<feature type="domain" description="Glycoside hydrolase family 31 TIM barrel" evidence="3">
    <location>
        <begin position="2"/>
        <end position="81"/>
    </location>
</feature>
<reference evidence="4 5" key="1">
    <citation type="submission" date="2015-09" db="EMBL/GenBank/DDBJ databases">
        <title>Draft genome of the parasitic nematode Teladorsagia circumcincta isolate WARC Sus (inbred).</title>
        <authorList>
            <person name="Mitreva M."/>
        </authorList>
    </citation>
    <scope>NUCLEOTIDE SEQUENCE [LARGE SCALE GENOMIC DNA]</scope>
    <source>
        <strain evidence="4 5">S</strain>
    </source>
</reference>
<dbReference type="GO" id="GO:0004558">
    <property type="term" value="F:alpha-1,4-glucosidase activity"/>
    <property type="evidence" value="ECO:0007669"/>
    <property type="project" value="TreeGrafter"/>
</dbReference>
<dbReference type="InterPro" id="IPR000322">
    <property type="entry name" value="Glyco_hydro_31_TIM"/>
</dbReference>
<sequence>MTEIIARNMKAGIPLDTAVADIDYMERYKDFTTGQNWSALPDYVNELHSWGMRTILIFDPAIQVDYQSFQRGISAKARFIEWERADQVMRSIQVCE</sequence>
<comment type="similarity">
    <text evidence="1 2">Belongs to the glycosyl hydrolase 31 family.</text>
</comment>
<dbReference type="PANTHER" id="PTHR22762">
    <property type="entry name" value="ALPHA-GLUCOSIDASE"/>
    <property type="match status" value="1"/>
</dbReference>
<accession>A0A2G9UZJ9</accession>
<evidence type="ECO:0000256" key="2">
    <source>
        <dbReference type="RuleBase" id="RU361185"/>
    </source>
</evidence>
<dbReference type="AlphaFoldDB" id="A0A2G9UZJ9"/>
<keyword evidence="2" id="KW-0378">Hydrolase</keyword>
<dbReference type="Pfam" id="PF01055">
    <property type="entry name" value="Glyco_hydro_31_2nd"/>
    <property type="match status" value="1"/>
</dbReference>
<protein>
    <recommendedName>
        <fullName evidence="3">Glycoside hydrolase family 31 TIM barrel domain-containing protein</fullName>
    </recommendedName>
</protein>
<evidence type="ECO:0000313" key="5">
    <source>
        <dbReference type="Proteomes" id="UP000230423"/>
    </source>
</evidence>
<proteinExistence type="inferred from homology"/>
<dbReference type="PANTHER" id="PTHR22762:SF133">
    <property type="entry name" value="P-TYPE DOMAIN-CONTAINING PROTEIN"/>
    <property type="match status" value="1"/>
</dbReference>
<evidence type="ECO:0000313" key="4">
    <source>
        <dbReference type="EMBL" id="PIO74950.1"/>
    </source>
</evidence>